<name>A0ACC5QZS7_9HYPH</name>
<organism evidence="1 2">
    <name type="scientific">Taklimakanibacter albus</name>
    <dbReference type="NCBI Taxonomy" id="2800327"/>
    <lineage>
        <taxon>Bacteria</taxon>
        <taxon>Pseudomonadati</taxon>
        <taxon>Pseudomonadota</taxon>
        <taxon>Alphaproteobacteria</taxon>
        <taxon>Hyphomicrobiales</taxon>
        <taxon>Aestuariivirgaceae</taxon>
        <taxon>Taklimakanibacter</taxon>
    </lineage>
</organism>
<accession>A0ACC5QZS7</accession>
<reference evidence="1" key="1">
    <citation type="submission" date="2021-01" db="EMBL/GenBank/DDBJ databases">
        <authorList>
            <person name="Sun Q."/>
        </authorList>
    </citation>
    <scope>NUCLEOTIDE SEQUENCE</scope>
    <source>
        <strain evidence="1">YIM B02566</strain>
    </source>
</reference>
<dbReference type="Proteomes" id="UP000616151">
    <property type="component" value="Unassembled WGS sequence"/>
</dbReference>
<gene>
    <name evidence="1" type="ORF">JHL16_05880</name>
</gene>
<dbReference type="EMBL" id="JAENHL010000006">
    <property type="protein sequence ID" value="MBK1865873.1"/>
    <property type="molecule type" value="Genomic_DNA"/>
</dbReference>
<sequence length="297" mass="32496">MDWDDLKIAHAVARHGSLSAAARALGSTQPTVSRRLNALERRLGVKLFEREAGGLTPGPLLTTLLEPLDEMDELAGAVERRIAARDTGLKGTITLTSLAWFGDDVLAPLLAQFCIRHPDVIIDLINDPRRFNLSRREADVAVRVGNFDQGDLVERKVADVSYGLYASETYVRRHGQPDFARKGADQHVVALNPSPIKVVPIEWLKAMLPRAAIVLRTNGVQSHVAALEAGEAMAALPRVIGDRRPGLVRFATPIPEPSQPVKIGVHADLRDTPRIRSVIDFLVQELKLMAPELNPAP</sequence>
<protein>
    <submittedName>
        <fullName evidence="1">LysR family transcriptional regulator</fullName>
    </submittedName>
</protein>
<evidence type="ECO:0000313" key="1">
    <source>
        <dbReference type="EMBL" id="MBK1865873.1"/>
    </source>
</evidence>
<evidence type="ECO:0000313" key="2">
    <source>
        <dbReference type="Proteomes" id="UP000616151"/>
    </source>
</evidence>
<comment type="caution">
    <text evidence="1">The sequence shown here is derived from an EMBL/GenBank/DDBJ whole genome shotgun (WGS) entry which is preliminary data.</text>
</comment>
<proteinExistence type="predicted"/>
<keyword evidence="2" id="KW-1185">Reference proteome</keyword>